<evidence type="ECO:0000256" key="2">
    <source>
        <dbReference type="ARBA" id="ARBA00008138"/>
    </source>
</evidence>
<dbReference type="EMBL" id="PPEA01000647">
    <property type="protein sequence ID" value="PQM45440.1"/>
    <property type="molecule type" value="Genomic_DNA"/>
</dbReference>
<protein>
    <recommendedName>
        <fullName evidence="6">S-adenosyl-L-methionine-dependent methyltransferase</fullName>
        <ecNumber evidence="6">2.1.1.-</ecNumber>
    </recommendedName>
</protein>
<dbReference type="SUPFAM" id="SSF53335">
    <property type="entry name" value="S-adenosyl-L-methionine-dependent methyltransferases"/>
    <property type="match status" value="1"/>
</dbReference>
<evidence type="ECO:0000256" key="1">
    <source>
        <dbReference type="ARBA" id="ARBA00003907"/>
    </source>
</evidence>
<dbReference type="EMBL" id="MLQM01000024">
    <property type="protein sequence ID" value="OHV05076.1"/>
    <property type="molecule type" value="Genomic_DNA"/>
</dbReference>
<keyword evidence="4 7" id="KW-0808">Transferase</keyword>
<evidence type="ECO:0000256" key="3">
    <source>
        <dbReference type="ARBA" id="ARBA00022603"/>
    </source>
</evidence>
<comment type="caution">
    <text evidence="7">The sequence shown here is derived from an EMBL/GenBank/DDBJ whole genome shotgun (WGS) entry which is preliminary data.</text>
</comment>
<gene>
    <name evidence="7" type="ORF">BKN37_07255</name>
    <name evidence="8" type="ORF">C1Y40_04403</name>
</gene>
<dbReference type="Gene3D" id="3.40.50.150">
    <property type="entry name" value="Vaccinia Virus protein VP39"/>
    <property type="match status" value="1"/>
</dbReference>
<dbReference type="Proteomes" id="UP000179734">
    <property type="component" value="Unassembled WGS sequence"/>
</dbReference>
<reference evidence="8 10" key="2">
    <citation type="journal article" date="2017" name="Int. J. Syst. Evol. Microbiol.">
        <title>Mycobacterium talmoniae sp. nov., a slowly growing mycobacterium isolated from human respiratory samples.</title>
        <authorList>
            <person name="Davidson R.M."/>
            <person name="DeGroote M.A."/>
            <person name="Marola J.L."/>
            <person name="Buss S."/>
            <person name="Jones V."/>
            <person name="McNeil M.R."/>
            <person name="Freifeld A.G."/>
            <person name="Elaine Epperson L."/>
            <person name="Hasan N.A."/>
            <person name="Jackson M."/>
            <person name="Iwen P.C."/>
            <person name="Salfinger M."/>
            <person name="Strong M."/>
        </authorList>
    </citation>
    <scope>NUCLEOTIDE SEQUENCE [LARGE SCALE GENOMIC DNA]</scope>
    <source>
        <strain evidence="8 10">ATCC BAA-2683</strain>
    </source>
</reference>
<evidence type="ECO:0000313" key="9">
    <source>
        <dbReference type="Proteomes" id="UP000179734"/>
    </source>
</evidence>
<dbReference type="InterPro" id="IPR011610">
    <property type="entry name" value="SAM_mthyl_Trfase_ML2640-like"/>
</dbReference>
<comment type="function">
    <text evidence="1 6">Exhibits S-adenosyl-L-methionine-dependent methyltransferase activity.</text>
</comment>
<proteinExistence type="inferred from homology"/>
<dbReference type="RefSeq" id="WP_071023856.1">
    <property type="nucleotide sequence ID" value="NZ_MLQM01000024.1"/>
</dbReference>
<evidence type="ECO:0000256" key="4">
    <source>
        <dbReference type="ARBA" id="ARBA00022679"/>
    </source>
</evidence>
<evidence type="ECO:0000313" key="10">
    <source>
        <dbReference type="Proteomes" id="UP000238296"/>
    </source>
</evidence>
<evidence type="ECO:0000313" key="7">
    <source>
        <dbReference type="EMBL" id="OHV05076.1"/>
    </source>
</evidence>
<dbReference type="PANTHER" id="PTHR43619">
    <property type="entry name" value="S-ADENOSYL-L-METHIONINE-DEPENDENT METHYLTRANSFERASE YKTD-RELATED"/>
    <property type="match status" value="1"/>
</dbReference>
<dbReference type="InterPro" id="IPR007213">
    <property type="entry name" value="Ppm1/Ppm2/Tcmp"/>
</dbReference>
<dbReference type="EC" id="2.1.1.-" evidence="6"/>
<name>A0A1S1NLU8_9MYCO</name>
<evidence type="ECO:0000256" key="5">
    <source>
        <dbReference type="ARBA" id="ARBA00022691"/>
    </source>
</evidence>
<dbReference type="GO" id="GO:0032259">
    <property type="term" value="P:methylation"/>
    <property type="evidence" value="ECO:0007669"/>
    <property type="project" value="UniProtKB-KW"/>
</dbReference>
<dbReference type="Proteomes" id="UP000238296">
    <property type="component" value="Unassembled WGS sequence"/>
</dbReference>
<organism evidence="7 9">
    <name type="scientific">Mycobacterium talmoniae</name>
    <dbReference type="NCBI Taxonomy" id="1858794"/>
    <lineage>
        <taxon>Bacteria</taxon>
        <taxon>Bacillati</taxon>
        <taxon>Actinomycetota</taxon>
        <taxon>Actinomycetes</taxon>
        <taxon>Mycobacteriales</taxon>
        <taxon>Mycobacteriaceae</taxon>
        <taxon>Mycobacterium</taxon>
    </lineage>
</organism>
<keyword evidence="3 6" id="KW-0489">Methyltransferase</keyword>
<evidence type="ECO:0000256" key="6">
    <source>
        <dbReference type="RuleBase" id="RU362030"/>
    </source>
</evidence>
<sequence length="278" mass="31254">MSEPLIGNVSDTARWMASYRAAETRRPDALFHDPFADRLAGDRGRAIAATAPRLARNGWWWITRTKLIDDLVAESVKNGCDRVLNLATGFDTRPYRLELPNSLDWIEADLPQLIQEKNRLLTGETARCQLSRVAVDLADAPSRTAFLADATSGARNTVVITEGLLLYLSQQQAGALAEDLHRKEIGGWITDVIAPAIVRRMMRQMPSLDKAPMMFEPTDGVAFFEQRGWSVGTVQSILKYARRWRRLPAALRPVAYLPDPNPRRLSHAPWSGVVRFHR</sequence>
<dbReference type="AlphaFoldDB" id="A0A1S1NLU8"/>
<dbReference type="NCBIfam" id="TIGR00027">
    <property type="entry name" value="mthyl_TIGR00027"/>
    <property type="match status" value="1"/>
</dbReference>
<accession>A0A1S1NLU8</accession>
<comment type="similarity">
    <text evidence="2 6">Belongs to the UPF0677 family.</text>
</comment>
<keyword evidence="9" id="KW-1185">Reference proteome</keyword>
<reference evidence="8" key="3">
    <citation type="submission" date="2018-01" db="EMBL/GenBank/DDBJ databases">
        <authorList>
            <person name="Gaut B.S."/>
            <person name="Morton B.R."/>
            <person name="Clegg M.T."/>
            <person name="Duvall M.R."/>
        </authorList>
    </citation>
    <scope>NUCLEOTIDE SEQUENCE</scope>
    <source>
        <strain evidence="8">ATCC BAA-2683</strain>
    </source>
</reference>
<dbReference type="InterPro" id="IPR029063">
    <property type="entry name" value="SAM-dependent_MTases_sf"/>
</dbReference>
<dbReference type="GO" id="GO:0008168">
    <property type="term" value="F:methyltransferase activity"/>
    <property type="evidence" value="ECO:0007669"/>
    <property type="project" value="UniProtKB-UniRule"/>
</dbReference>
<dbReference type="Pfam" id="PF04072">
    <property type="entry name" value="LCM"/>
    <property type="match status" value="1"/>
</dbReference>
<dbReference type="PANTHER" id="PTHR43619:SF2">
    <property type="entry name" value="S-ADENOSYL-L-METHIONINE-DEPENDENT METHYLTRANSFERASES SUPERFAMILY PROTEIN"/>
    <property type="match status" value="1"/>
</dbReference>
<reference evidence="7 9" key="1">
    <citation type="submission" date="2016-10" db="EMBL/GenBank/DDBJ databases">
        <title>Genome sequence of Mycobacterium talmonii.</title>
        <authorList>
            <person name="Greninger A.L."/>
            <person name="Elliott B."/>
            <person name="Vasireddy S."/>
            <person name="Vasireddy R."/>
        </authorList>
    </citation>
    <scope>NUCLEOTIDE SEQUENCE [LARGE SCALE GENOMIC DNA]</scope>
    <source>
        <strain evidence="7">MO-5499</strain>
        <strain evidence="9">NE-TNMC-100812</strain>
    </source>
</reference>
<evidence type="ECO:0000313" key="8">
    <source>
        <dbReference type="EMBL" id="PQM45440.1"/>
    </source>
</evidence>
<keyword evidence="5 6" id="KW-0949">S-adenosyl-L-methionine</keyword>